<feature type="domain" description="MULE transposase" evidence="1">
    <location>
        <begin position="194"/>
        <end position="291"/>
    </location>
</feature>
<dbReference type="InterPro" id="IPR018289">
    <property type="entry name" value="MULE_transposase_dom"/>
</dbReference>
<sequence>MPKPKVRTADCMRNGLTNRLTKCILIDDRDVTYQYSYQKTVKGTDHYSCSYCRKHGHPCSTLIIYANGEAKSSSHHPLCDPPTKAASTAEQAVRRGRLLAANGTAGDAAYFETFKDCKERGVDIHLKPYAFHRKQICRWARRNYAPSAMGYINKEYHTLFADDTEWLDYDDGNLTIFATDRSYAALAKCRIAAADSTFSTSPTGVDQTFVLHGFVENEKGGEWVPLIMALMKNRDEKSYQKIADQIKEAWERLNVKPEIERLHLDYEAAEGNAFKNLLGEDKIYGCLFHYSQIILRRLTKSLYQAYCMNLDSSNSRTSPVTP</sequence>
<proteinExistence type="predicted"/>
<protein>
    <submittedName>
        <fullName evidence="3">MULE transposase domain-containing protein</fullName>
    </submittedName>
</protein>
<dbReference type="AlphaFoldDB" id="A0A914YHY0"/>
<organism evidence="2 3">
    <name type="scientific">Panagrolaimus superbus</name>
    <dbReference type="NCBI Taxonomy" id="310955"/>
    <lineage>
        <taxon>Eukaryota</taxon>
        <taxon>Metazoa</taxon>
        <taxon>Ecdysozoa</taxon>
        <taxon>Nematoda</taxon>
        <taxon>Chromadorea</taxon>
        <taxon>Rhabditida</taxon>
        <taxon>Tylenchina</taxon>
        <taxon>Panagrolaimomorpha</taxon>
        <taxon>Panagrolaimoidea</taxon>
        <taxon>Panagrolaimidae</taxon>
        <taxon>Panagrolaimus</taxon>
    </lineage>
</organism>
<dbReference type="Proteomes" id="UP000887577">
    <property type="component" value="Unplaced"/>
</dbReference>
<dbReference type="WBParaSite" id="PSU_v2.g18403.t1">
    <property type="protein sequence ID" value="PSU_v2.g18403.t1"/>
    <property type="gene ID" value="PSU_v2.g18403"/>
</dbReference>
<keyword evidence="2" id="KW-1185">Reference proteome</keyword>
<dbReference type="Pfam" id="PF10551">
    <property type="entry name" value="MULE"/>
    <property type="match status" value="1"/>
</dbReference>
<reference evidence="3" key="1">
    <citation type="submission" date="2022-11" db="UniProtKB">
        <authorList>
            <consortium name="WormBaseParasite"/>
        </authorList>
    </citation>
    <scope>IDENTIFICATION</scope>
</reference>
<accession>A0A914YHY0</accession>
<evidence type="ECO:0000313" key="2">
    <source>
        <dbReference type="Proteomes" id="UP000887577"/>
    </source>
</evidence>
<evidence type="ECO:0000259" key="1">
    <source>
        <dbReference type="Pfam" id="PF10551"/>
    </source>
</evidence>
<evidence type="ECO:0000313" key="3">
    <source>
        <dbReference type="WBParaSite" id="PSU_v2.g18403.t1"/>
    </source>
</evidence>
<name>A0A914YHY0_9BILA</name>